<accession>A0A4Y1ZFL0</accession>
<proteinExistence type="predicted"/>
<reference evidence="2 3" key="1">
    <citation type="submission" date="2017-11" db="EMBL/GenBank/DDBJ databases">
        <title>Draft Genome Sequence of Sporolactobacillus inulinus NBRC 111894 Isolated from Koso, a Japanese Sugar-Vegetable Fermented Beverage.</title>
        <authorList>
            <person name="Chiou T.Y."/>
            <person name="Oshima K."/>
            <person name="Suda W."/>
            <person name="Hattori M."/>
            <person name="Takahashi T."/>
        </authorList>
    </citation>
    <scope>NUCLEOTIDE SEQUENCE [LARGE SCALE GENOMIC DNA]</scope>
    <source>
        <strain evidence="2 3">NBRC111894</strain>
    </source>
</reference>
<dbReference type="AlphaFoldDB" id="A0A4Y1ZFL0"/>
<dbReference type="Proteomes" id="UP000319716">
    <property type="component" value="Unassembled WGS sequence"/>
</dbReference>
<dbReference type="Pfam" id="PF07510">
    <property type="entry name" value="GmrSD_C"/>
    <property type="match status" value="1"/>
</dbReference>
<sequence>MESYKYIDDRKTIRLFTTTALLKKIFGGQPDNILKPVRELIKTNVDQFPLDQIKQKLKVTNKSFKFTEGEIEELLWTKYGNRYAFSVLSLLYPNLDYKNKFHLDHIFPRSLMRSAKKLKAKGLLKEQVDFCLANHDYIGNLQLLEGTPNQEKSDQPFDEWLNVYCPDDQSRRDFQNKTLYPKCRLKHRKL</sequence>
<dbReference type="RefSeq" id="WP_262393168.1">
    <property type="nucleotide sequence ID" value="NZ_BEXB01000036.1"/>
</dbReference>
<evidence type="ECO:0000259" key="1">
    <source>
        <dbReference type="Pfam" id="PF07510"/>
    </source>
</evidence>
<evidence type="ECO:0000313" key="2">
    <source>
        <dbReference type="EMBL" id="GAY77962.1"/>
    </source>
</evidence>
<dbReference type="EMBL" id="BEXB01000036">
    <property type="protein sequence ID" value="GAY77962.1"/>
    <property type="molecule type" value="Genomic_DNA"/>
</dbReference>
<name>A0A4Y1ZFL0_9BACL</name>
<dbReference type="PANTHER" id="PTHR37292">
    <property type="entry name" value="VNG6097C"/>
    <property type="match status" value="1"/>
</dbReference>
<dbReference type="PANTHER" id="PTHR37292:SF2">
    <property type="entry name" value="DUF262 DOMAIN-CONTAINING PROTEIN"/>
    <property type="match status" value="1"/>
</dbReference>
<feature type="domain" description="GmrSD restriction endonucleases C-terminal" evidence="1">
    <location>
        <begin position="94"/>
        <end position="161"/>
    </location>
</feature>
<organism evidence="2 3">
    <name type="scientific">Sporolactobacillus inulinus</name>
    <dbReference type="NCBI Taxonomy" id="2078"/>
    <lineage>
        <taxon>Bacteria</taxon>
        <taxon>Bacillati</taxon>
        <taxon>Bacillota</taxon>
        <taxon>Bacilli</taxon>
        <taxon>Bacillales</taxon>
        <taxon>Sporolactobacillaceae</taxon>
        <taxon>Sporolactobacillus</taxon>
    </lineage>
</organism>
<gene>
    <name evidence="2" type="ORF">NBRC111894_3516</name>
</gene>
<comment type="caution">
    <text evidence="2">The sequence shown here is derived from an EMBL/GenBank/DDBJ whole genome shotgun (WGS) entry which is preliminary data.</text>
</comment>
<evidence type="ECO:0000313" key="3">
    <source>
        <dbReference type="Proteomes" id="UP000319716"/>
    </source>
</evidence>
<dbReference type="InterPro" id="IPR011089">
    <property type="entry name" value="GmrSD_C"/>
</dbReference>
<protein>
    <recommendedName>
        <fullName evidence="1">GmrSD restriction endonucleases C-terminal domain-containing protein</fullName>
    </recommendedName>
</protein>